<dbReference type="AlphaFoldDB" id="A0A8H2VDA6"/>
<feature type="compositionally biased region" description="Basic and acidic residues" evidence="1">
    <location>
        <begin position="12"/>
        <end position="29"/>
    </location>
</feature>
<reference evidence="2 3" key="1">
    <citation type="submission" date="2020-05" db="EMBL/GenBank/DDBJ databases">
        <authorList>
            <person name="Casaregola S."/>
            <person name="Devillers H."/>
            <person name="Grondin C."/>
        </authorList>
    </citation>
    <scope>NUCLEOTIDE SEQUENCE [LARGE SCALE GENOMIC DNA]</scope>
    <source>
        <strain evidence="2 3">CLIB 1767</strain>
    </source>
</reference>
<dbReference type="PANTHER" id="PTHR28042:SF1">
    <property type="entry name" value="E3 UBIQUITIN-PROTEIN LIGASE COMPLEX SLX5-SLX8 SUBUNIT SLX5"/>
    <property type="match status" value="1"/>
</dbReference>
<dbReference type="GO" id="GO:0004842">
    <property type="term" value="F:ubiquitin-protein transferase activity"/>
    <property type="evidence" value="ECO:0007669"/>
    <property type="project" value="TreeGrafter"/>
</dbReference>
<sequence>MWGSGDDGSDSESNHDIEAMTRSRMEDSRVPPVLLNYRGLQQPHSQVQPSSSEGIHHSDDGVITIDSDDEEDTRIRNENRLERLIPDGRIGRPRDMMNRFVNTNGSNRAIEDQEDFGINLDNDEDSHNNTRTNNHNDDLEIISAIDRPHYDDGPIYPESEYIDLDNEEQTVVTPARSIQRPVMIVDHASSTNNNPNNDNNNDNDEGGNGDDDGIAIVEERTTRPTVLLNLPGGEQLRIDATNRDAPMRSSFEWAVQLPESRHRLLRRSGRRVGNMIRNLFEPEDSDDNYNNSNNEDANEREVRTRLPAGVMAVRRRQIATMREIERRRRERLQNGTNSSVEGVSSGNPLLDQIRHDIQTYPPDVRSAFDHAQSLHEFRSILQRVAPVTLEECGSTLTNLYTEYRSHVMENWATSRVQAATEEARRNRERHPNGGSRRGGRSRNSRGVLNGRRQQWNRFRSDGTTSDNDDDYDGYAIWRREQDEMLRAHGFYTTDDDEEEQDSRFGFGPDAERREQERTQNIINMIQAREERERDSRVKTFMQKTKQTENKFKDTASKLPEGYSSNFDSTPKMKMTIVKKGNVESVVVDDDMTLDTEMDVPSCTLCGIELGVGIPDSFQGLFAEDQGVSFEYLVEEYGYSCPYQSLLKPTQLDRDLSRRTYVAGCGHTYCGRCYVRIENAKSKSKLSKKKLAALKGSSHPDNYGPRNCPAKDCGGFIRARGKMREMYL</sequence>
<feature type="compositionally biased region" description="Low complexity" evidence="1">
    <location>
        <begin position="41"/>
        <end position="52"/>
    </location>
</feature>
<organism evidence="2 3">
    <name type="scientific">Maudiozyma barnettii</name>
    <dbReference type="NCBI Taxonomy" id="61262"/>
    <lineage>
        <taxon>Eukaryota</taxon>
        <taxon>Fungi</taxon>
        <taxon>Dikarya</taxon>
        <taxon>Ascomycota</taxon>
        <taxon>Saccharomycotina</taxon>
        <taxon>Saccharomycetes</taxon>
        <taxon>Saccharomycetales</taxon>
        <taxon>Saccharomycetaceae</taxon>
        <taxon>Maudiozyma</taxon>
    </lineage>
</organism>
<dbReference type="InterPro" id="IPR038886">
    <property type="entry name" value="E3_SLX5/Rfp1"/>
</dbReference>
<keyword evidence="3" id="KW-1185">Reference proteome</keyword>
<protein>
    <submittedName>
        <fullName evidence="2">Similar to Saccharomyces cerevisiae YDL013W SLX5 Subunit of the Slx5-Slx8 SUMO-targeted ubiquitin ligase (STUbL) complex, stimulated by SUMO- modified substrates</fullName>
    </submittedName>
</protein>
<evidence type="ECO:0000256" key="1">
    <source>
        <dbReference type="SAM" id="MobiDB-lite"/>
    </source>
</evidence>
<feature type="compositionally biased region" description="Acidic residues" evidence="1">
    <location>
        <begin position="201"/>
        <end position="213"/>
    </location>
</feature>
<feature type="compositionally biased region" description="Basic and acidic residues" evidence="1">
    <location>
        <begin position="421"/>
        <end position="431"/>
    </location>
</feature>
<proteinExistence type="predicted"/>
<feature type="region of interest" description="Disordered" evidence="1">
    <location>
        <begin position="280"/>
        <end position="301"/>
    </location>
</feature>
<dbReference type="Proteomes" id="UP000644660">
    <property type="component" value="Unassembled WGS sequence"/>
</dbReference>
<feature type="region of interest" description="Disordered" evidence="1">
    <location>
        <begin position="491"/>
        <end position="515"/>
    </location>
</feature>
<keyword evidence="2" id="KW-0436">Ligase</keyword>
<evidence type="ECO:0000313" key="3">
    <source>
        <dbReference type="Proteomes" id="UP000644660"/>
    </source>
</evidence>
<dbReference type="PANTHER" id="PTHR28042">
    <property type="entry name" value="E3 UBIQUITIN-PROTEIN LIGASE COMPLEX SLX5-SLX8 SUBUNIT SLX5"/>
    <property type="match status" value="1"/>
</dbReference>
<comment type="caution">
    <text evidence="2">The sequence shown here is derived from an EMBL/GenBank/DDBJ whole genome shotgun (WGS) entry which is preliminary data.</text>
</comment>
<dbReference type="GO" id="GO:0033768">
    <property type="term" value="C:SUMO-targeted ubiquitin ligase complex"/>
    <property type="evidence" value="ECO:0007669"/>
    <property type="project" value="TreeGrafter"/>
</dbReference>
<name>A0A8H2VDA6_9SACH</name>
<evidence type="ECO:0000313" key="2">
    <source>
        <dbReference type="EMBL" id="CAB4253153.1"/>
    </source>
</evidence>
<dbReference type="RefSeq" id="XP_041405191.1">
    <property type="nucleotide sequence ID" value="XM_041549257.1"/>
</dbReference>
<accession>A0A8H2VDA6</accession>
<dbReference type="EMBL" id="CAEFZW010000002">
    <property type="protein sequence ID" value="CAB4253153.1"/>
    <property type="molecule type" value="Genomic_DNA"/>
</dbReference>
<gene>
    <name evidence="2" type="ORF">KABA2_02S12958</name>
</gene>
<dbReference type="GO" id="GO:0016874">
    <property type="term" value="F:ligase activity"/>
    <property type="evidence" value="ECO:0007669"/>
    <property type="project" value="UniProtKB-KW"/>
</dbReference>
<dbReference type="OrthoDB" id="4090114at2759"/>
<feature type="region of interest" description="Disordered" evidence="1">
    <location>
        <begin position="418"/>
        <end position="472"/>
    </location>
</feature>
<dbReference type="GeneID" id="64856308"/>
<feature type="region of interest" description="Disordered" evidence="1">
    <location>
        <begin position="187"/>
        <end position="213"/>
    </location>
</feature>
<feature type="region of interest" description="Disordered" evidence="1">
    <location>
        <begin position="1"/>
        <end position="65"/>
    </location>
</feature>